<evidence type="ECO:0000313" key="2">
    <source>
        <dbReference type="EMBL" id="KAI3433506.1"/>
    </source>
</evidence>
<accession>A0A9D4TSE1</accession>
<comment type="caution">
    <text evidence="2">The sequence shown here is derived from an EMBL/GenBank/DDBJ whole genome shotgun (WGS) entry which is preliminary data.</text>
</comment>
<dbReference type="Proteomes" id="UP001055712">
    <property type="component" value="Unassembled WGS sequence"/>
</dbReference>
<dbReference type="Pfam" id="PF04720">
    <property type="entry name" value="PDDEXK_6"/>
    <property type="match status" value="1"/>
</dbReference>
<evidence type="ECO:0000256" key="1">
    <source>
        <dbReference type="SAM" id="MobiDB-lite"/>
    </source>
</evidence>
<reference evidence="2" key="2">
    <citation type="submission" date="2020-11" db="EMBL/GenBank/DDBJ databases">
        <authorList>
            <person name="Cecchin M."/>
            <person name="Marcolungo L."/>
            <person name="Rossato M."/>
            <person name="Girolomoni L."/>
            <person name="Cosentino E."/>
            <person name="Cuine S."/>
            <person name="Li-Beisson Y."/>
            <person name="Delledonne M."/>
            <person name="Ballottari M."/>
        </authorList>
    </citation>
    <scope>NUCLEOTIDE SEQUENCE</scope>
    <source>
        <strain evidence="2">211/11P</strain>
        <tissue evidence="2">Whole cell</tissue>
    </source>
</reference>
<gene>
    <name evidence="2" type="ORF">D9Q98_003318</name>
</gene>
<dbReference type="InterPro" id="IPR006502">
    <property type="entry name" value="PDDEXK-like"/>
</dbReference>
<feature type="compositionally biased region" description="Polar residues" evidence="1">
    <location>
        <begin position="248"/>
        <end position="266"/>
    </location>
</feature>
<dbReference type="PANTHER" id="PTHR31579:SF1">
    <property type="entry name" value="OS03G0796600 PROTEIN"/>
    <property type="match status" value="1"/>
</dbReference>
<feature type="compositionally biased region" description="Polar residues" evidence="1">
    <location>
        <begin position="327"/>
        <end position="345"/>
    </location>
</feature>
<organism evidence="2 3">
    <name type="scientific">Chlorella vulgaris</name>
    <name type="common">Green alga</name>
    <dbReference type="NCBI Taxonomy" id="3077"/>
    <lineage>
        <taxon>Eukaryota</taxon>
        <taxon>Viridiplantae</taxon>
        <taxon>Chlorophyta</taxon>
        <taxon>core chlorophytes</taxon>
        <taxon>Trebouxiophyceae</taxon>
        <taxon>Chlorellales</taxon>
        <taxon>Chlorellaceae</taxon>
        <taxon>Chlorella clade</taxon>
        <taxon>Chlorella</taxon>
    </lineage>
</organism>
<dbReference type="PANTHER" id="PTHR31579">
    <property type="entry name" value="OS03G0796600 PROTEIN"/>
    <property type="match status" value="1"/>
</dbReference>
<name>A0A9D4TSE1_CHLVU</name>
<evidence type="ECO:0000313" key="3">
    <source>
        <dbReference type="Proteomes" id="UP001055712"/>
    </source>
</evidence>
<proteinExistence type="predicted"/>
<keyword evidence="3" id="KW-1185">Reference proteome</keyword>
<dbReference type="AlphaFoldDB" id="A0A9D4TSE1"/>
<feature type="region of interest" description="Disordered" evidence="1">
    <location>
        <begin position="324"/>
        <end position="345"/>
    </location>
</feature>
<dbReference type="OrthoDB" id="512223at2759"/>
<feature type="region of interest" description="Disordered" evidence="1">
    <location>
        <begin position="248"/>
        <end position="281"/>
    </location>
</feature>
<reference evidence="2" key="1">
    <citation type="journal article" date="2019" name="Plant J.">
        <title>Chlorella vulgaris genome assembly and annotation reveals the molecular basis for metabolic acclimation to high light conditions.</title>
        <authorList>
            <person name="Cecchin M."/>
            <person name="Marcolungo L."/>
            <person name="Rossato M."/>
            <person name="Girolomoni L."/>
            <person name="Cosentino E."/>
            <person name="Cuine S."/>
            <person name="Li-Beisson Y."/>
            <person name="Delledonne M."/>
            <person name="Ballottari M."/>
        </authorList>
    </citation>
    <scope>NUCLEOTIDE SEQUENCE</scope>
    <source>
        <strain evidence="2">211/11P</strain>
    </source>
</reference>
<protein>
    <submittedName>
        <fullName evidence="2">Uncharacterized protein</fullName>
    </submittedName>
</protein>
<sequence>MTTFQLQTPRPSTAASQGAGMLFSLSVEDSPLLAAAHNVHLQAQLSLLEGSLQPLLQPRGPWHTKLLREVHFYRDILLAEDGDVDGVVLASKLTLCGYRVAVRQALGGGQGTAVFSNLRHSFLLVTAPLGCACAGVDYIVEPHFREQFEISQPTARYGGLLAMLPAVFVGTAAELLPLVQLLCSEMTLAFEQHGLSLPPWRQSKSLLSKWLPSKLRDYDLSPYASPRAASPEPLFPLTCFAGSTQLQLQHGHSHPASESVSGSITPAFSGGEEEEDGSPRAVLHSASTALLSQQLTGTSPTLSGGVAAPRKSLLSSSLAATGRRALSMQQQSRRSAGSTSDTDAARQLQLQQPELVDASTRHAHSNGMAYRVSSQWQQPAIRTVKMQGYAPVATTPFAAPSSK</sequence>
<dbReference type="EMBL" id="SIDB01000004">
    <property type="protein sequence ID" value="KAI3433506.1"/>
    <property type="molecule type" value="Genomic_DNA"/>
</dbReference>